<evidence type="ECO:0000313" key="2">
    <source>
        <dbReference type="EMBL" id="KAK6748058.1"/>
    </source>
</evidence>
<accession>A0ABR1DDD8</accession>
<evidence type="ECO:0000256" key="1">
    <source>
        <dbReference type="SAM" id="MobiDB-lite"/>
    </source>
</evidence>
<gene>
    <name evidence="2" type="primary">Necator_chrIV.g14256</name>
    <name evidence="2" type="ORF">RB195_000962</name>
</gene>
<organism evidence="2 3">
    <name type="scientific">Necator americanus</name>
    <name type="common">Human hookworm</name>
    <dbReference type="NCBI Taxonomy" id="51031"/>
    <lineage>
        <taxon>Eukaryota</taxon>
        <taxon>Metazoa</taxon>
        <taxon>Ecdysozoa</taxon>
        <taxon>Nematoda</taxon>
        <taxon>Chromadorea</taxon>
        <taxon>Rhabditida</taxon>
        <taxon>Rhabditina</taxon>
        <taxon>Rhabditomorpha</taxon>
        <taxon>Strongyloidea</taxon>
        <taxon>Ancylostomatidae</taxon>
        <taxon>Bunostominae</taxon>
        <taxon>Necator</taxon>
    </lineage>
</organism>
<feature type="region of interest" description="Disordered" evidence="1">
    <location>
        <begin position="1"/>
        <end position="31"/>
    </location>
</feature>
<feature type="compositionally biased region" description="Polar residues" evidence="1">
    <location>
        <begin position="7"/>
        <end position="19"/>
    </location>
</feature>
<dbReference type="Proteomes" id="UP001303046">
    <property type="component" value="Unassembled WGS sequence"/>
</dbReference>
<protein>
    <submittedName>
        <fullName evidence="2">Uncharacterized protein</fullName>
    </submittedName>
</protein>
<keyword evidence="3" id="KW-1185">Reference proteome</keyword>
<reference evidence="2 3" key="1">
    <citation type="submission" date="2023-08" db="EMBL/GenBank/DDBJ databases">
        <title>A Necator americanus chromosomal reference genome.</title>
        <authorList>
            <person name="Ilik V."/>
            <person name="Petrzelkova K.J."/>
            <person name="Pardy F."/>
            <person name="Fuh T."/>
            <person name="Niatou-Singa F.S."/>
            <person name="Gouil Q."/>
            <person name="Baker L."/>
            <person name="Ritchie M.E."/>
            <person name="Jex A.R."/>
            <person name="Gazzola D."/>
            <person name="Li H."/>
            <person name="Toshio Fujiwara R."/>
            <person name="Zhan B."/>
            <person name="Aroian R.V."/>
            <person name="Pafco B."/>
            <person name="Schwarz E.M."/>
        </authorList>
    </citation>
    <scope>NUCLEOTIDE SEQUENCE [LARGE SCALE GENOMIC DNA]</scope>
    <source>
        <strain evidence="2 3">Aroian</strain>
        <tissue evidence="2">Whole animal</tissue>
    </source>
</reference>
<proteinExistence type="predicted"/>
<sequence>MLHPIAPSTSSRCGTHSSWTPPPTSRPATVRLDSRPDVALLRLQLLPHLSSGDSSAIPIFEITVLLLFVLEKSHGFVAVSLPTDVSVIFMRHDERDFLRSN</sequence>
<name>A0ABR1DDD8_NECAM</name>
<comment type="caution">
    <text evidence="2">The sequence shown here is derived from an EMBL/GenBank/DDBJ whole genome shotgun (WGS) entry which is preliminary data.</text>
</comment>
<evidence type="ECO:0000313" key="3">
    <source>
        <dbReference type="Proteomes" id="UP001303046"/>
    </source>
</evidence>
<dbReference type="EMBL" id="JAVFWL010000004">
    <property type="protein sequence ID" value="KAK6748058.1"/>
    <property type="molecule type" value="Genomic_DNA"/>
</dbReference>